<protein>
    <recommendedName>
        <fullName evidence="8">DUF5776 domain-containing protein</fullName>
    </recommendedName>
</protein>
<evidence type="ECO:0000259" key="4">
    <source>
        <dbReference type="Pfam" id="PF06458"/>
    </source>
</evidence>
<evidence type="ECO:0008006" key="8">
    <source>
        <dbReference type="Google" id="ProtNLM"/>
    </source>
</evidence>
<evidence type="ECO:0000256" key="2">
    <source>
        <dbReference type="SAM" id="MobiDB-lite"/>
    </source>
</evidence>
<evidence type="ECO:0000313" key="7">
    <source>
        <dbReference type="Proteomes" id="UP000286974"/>
    </source>
</evidence>
<feature type="compositionally biased region" description="Low complexity" evidence="2">
    <location>
        <begin position="430"/>
        <end position="441"/>
    </location>
</feature>
<feature type="region of interest" description="Disordered" evidence="2">
    <location>
        <begin position="398"/>
        <end position="449"/>
    </location>
</feature>
<dbReference type="OrthoDB" id="2330063at2"/>
<dbReference type="Pfam" id="PF18483">
    <property type="entry name" value="Lectin_L-type_dom"/>
    <property type="match status" value="1"/>
</dbReference>
<dbReference type="RefSeq" id="WP_125007612.1">
    <property type="nucleotide sequence ID" value="NZ_BEXA01000001.1"/>
</dbReference>
<dbReference type="Proteomes" id="UP000286974">
    <property type="component" value="Unassembled WGS sequence"/>
</dbReference>
<dbReference type="EMBL" id="BEXA01000001">
    <property type="protein sequence ID" value="GAY72021.1"/>
    <property type="molecule type" value="Genomic_DNA"/>
</dbReference>
<gene>
    <name evidence="6" type="ORF">NBRC111893_167</name>
</gene>
<dbReference type="InterPro" id="IPR044081">
    <property type="entry name" value="DUF5776"/>
</dbReference>
<dbReference type="Pfam" id="PF19087">
    <property type="entry name" value="DUF5776"/>
    <property type="match status" value="1"/>
</dbReference>
<evidence type="ECO:0000256" key="3">
    <source>
        <dbReference type="SAM" id="SignalP"/>
    </source>
</evidence>
<dbReference type="InterPro" id="IPR013320">
    <property type="entry name" value="ConA-like_dom_sf"/>
</dbReference>
<sequence>MNKKLKLTLMTSAILLAGVTGSSIVSTQHVYADTTAVPSDGNTGSVTITGNQLQNLFTTTGKASIDNKNGQVSLVPGNAGFFSSAEAGSVYMNGNIDMSKSFDLSLYVNFATKRQLLNTKSDGSVFAFRPGDPTVVGNPGSGMGIGGIRGAFGVTLDTYHNNDNQYARSYKDPSADPYISFFQNNYDGNPNNFNNVNSGGGDTLTGPEYGYAKQWIDNTGTGGKGAQSVSKSDLGDSAWLPLDISYNGDTHQLTYTLKNNGGSKVIATDTYDFSDRIKLYGDYMNLSISSGDSYASQASANIRFDKLTLNPVAVTNVHYVDTDGNQVAPTDTVNTPINPNGATTETIAPKDIDGYELNHVDGPAEYDTDSHVLTIDGGATLNGDLLKNITFYYKKVETGNPTDPTDPSNPGNGVGSTNPGNSGDTGNGGNDTTPNQTGDTPSQTGDIPNWAAVKGQSVYGIKGFYLYKNANFNKNQRIKTYKKAIRVNRPQFVVKNYKRDAKGNLRYYVQQYNPATGKYVKGTSGYITANQKYVVKAYYQSVPKNKQIKIINKNGVKAYKNVKLSGKAKFYKKGSILKVKSVKSYKLTTRYQLTNGQYVTGNKKFVIWK</sequence>
<keyword evidence="3" id="KW-0732">Signal</keyword>
<evidence type="ECO:0000259" key="5">
    <source>
        <dbReference type="Pfam" id="PF19087"/>
    </source>
</evidence>
<proteinExistence type="predicted"/>
<evidence type="ECO:0000313" key="6">
    <source>
        <dbReference type="EMBL" id="GAY72021.1"/>
    </source>
</evidence>
<name>A0A401FID2_9LACO</name>
<keyword evidence="7" id="KW-1185">Reference proteome</keyword>
<comment type="caution">
    <text evidence="6">The sequence shown here is derived from an EMBL/GenBank/DDBJ whole genome shotgun (WGS) entry which is preliminary data.</text>
</comment>
<reference evidence="6 7" key="1">
    <citation type="submission" date="2017-11" db="EMBL/GenBank/DDBJ databases">
        <title>Draft Genome Sequence of Lactobacillus curieae NBRC 111893 isolated from Koso, a Japanese sugar-Vegetable Fermented Beverage.</title>
        <authorList>
            <person name="Chiou T.Y."/>
            <person name="Oshima K."/>
            <person name="Suda W."/>
            <person name="Hattori M."/>
            <person name="Takahashi T."/>
        </authorList>
    </citation>
    <scope>NUCLEOTIDE SEQUENCE [LARGE SCALE GENOMIC DNA]</scope>
    <source>
        <strain evidence="6 7">NBRC111893</strain>
    </source>
</reference>
<dbReference type="InterPro" id="IPR009459">
    <property type="entry name" value="MucBP_dom"/>
</dbReference>
<keyword evidence="1" id="KW-0677">Repeat</keyword>
<dbReference type="Pfam" id="PF06458">
    <property type="entry name" value="MucBP"/>
    <property type="match status" value="1"/>
</dbReference>
<dbReference type="Gene3D" id="2.60.120.200">
    <property type="match status" value="1"/>
</dbReference>
<dbReference type="SUPFAM" id="SSF49899">
    <property type="entry name" value="Concanavalin A-like lectins/glucanases"/>
    <property type="match status" value="1"/>
</dbReference>
<feature type="compositionally biased region" description="Polar residues" evidence="2">
    <location>
        <begin position="399"/>
        <end position="411"/>
    </location>
</feature>
<feature type="domain" description="DUF5776" evidence="5">
    <location>
        <begin position="538"/>
        <end position="606"/>
    </location>
</feature>
<evidence type="ECO:0000256" key="1">
    <source>
        <dbReference type="ARBA" id="ARBA00022737"/>
    </source>
</evidence>
<dbReference type="Gene3D" id="3.10.20.320">
    <property type="entry name" value="Putative peptidoglycan bound protein (lpxtg motif)"/>
    <property type="match status" value="1"/>
</dbReference>
<dbReference type="AlphaFoldDB" id="A0A401FID2"/>
<organism evidence="6 7">
    <name type="scientific">Lentilactobacillus kosonis</name>
    <dbReference type="NCBI Taxonomy" id="2810561"/>
    <lineage>
        <taxon>Bacteria</taxon>
        <taxon>Bacillati</taxon>
        <taxon>Bacillota</taxon>
        <taxon>Bacilli</taxon>
        <taxon>Lactobacillales</taxon>
        <taxon>Lactobacillaceae</taxon>
        <taxon>Lentilactobacillus</taxon>
    </lineage>
</organism>
<feature type="compositionally biased region" description="Polar residues" evidence="2">
    <location>
        <begin position="327"/>
        <end position="346"/>
    </location>
</feature>
<feature type="region of interest" description="Disordered" evidence="2">
    <location>
        <begin position="327"/>
        <end position="347"/>
    </location>
</feature>
<feature type="domain" description="MucBP" evidence="4">
    <location>
        <begin position="316"/>
        <end position="365"/>
    </location>
</feature>
<feature type="signal peptide" evidence="3">
    <location>
        <begin position="1"/>
        <end position="32"/>
    </location>
</feature>
<accession>A0A401FID2</accession>
<feature type="chain" id="PRO_5019405650" description="DUF5776 domain-containing protein" evidence="3">
    <location>
        <begin position="33"/>
        <end position="609"/>
    </location>
</feature>